<evidence type="ECO:0000256" key="3">
    <source>
        <dbReference type="ARBA" id="ARBA00022553"/>
    </source>
</evidence>
<dbReference type="Gene3D" id="3.30.565.10">
    <property type="entry name" value="Histidine kinase-like ATPase, C-terminal domain"/>
    <property type="match status" value="1"/>
</dbReference>
<dbReference type="InterPro" id="IPR005467">
    <property type="entry name" value="His_kinase_dom"/>
</dbReference>
<dbReference type="Pfam" id="PF02518">
    <property type="entry name" value="HATPase_c"/>
    <property type="match status" value="1"/>
</dbReference>
<dbReference type="Proteomes" id="UP000197032">
    <property type="component" value="Unassembled WGS sequence"/>
</dbReference>
<keyword evidence="7" id="KW-1133">Transmembrane helix</keyword>
<dbReference type="Gene3D" id="1.10.287.130">
    <property type="match status" value="1"/>
</dbReference>
<protein>
    <recommendedName>
        <fullName evidence="2">histidine kinase</fullName>
        <ecNumber evidence="2">2.7.13.3</ecNumber>
    </recommendedName>
</protein>
<dbReference type="SUPFAM" id="SSF55874">
    <property type="entry name" value="ATPase domain of HSP90 chaperone/DNA topoisomerase II/histidine kinase"/>
    <property type="match status" value="1"/>
</dbReference>
<dbReference type="InterPro" id="IPR036890">
    <property type="entry name" value="HATPase_C_sf"/>
</dbReference>
<dbReference type="RefSeq" id="WP_088552963.1">
    <property type="nucleotide sequence ID" value="NZ_BDGJ01000017.1"/>
</dbReference>
<feature type="coiled-coil region" evidence="6">
    <location>
        <begin position="61"/>
        <end position="88"/>
    </location>
</feature>
<dbReference type="PROSITE" id="PS50109">
    <property type="entry name" value="HIS_KIN"/>
    <property type="match status" value="1"/>
</dbReference>
<keyword evidence="6" id="KW-0175">Coiled coil</keyword>
<evidence type="ECO:0000256" key="1">
    <source>
        <dbReference type="ARBA" id="ARBA00000085"/>
    </source>
</evidence>
<keyword evidence="10" id="KW-1185">Reference proteome</keyword>
<dbReference type="EMBL" id="BDGJ01000017">
    <property type="protein sequence ID" value="GAW91430.1"/>
    <property type="molecule type" value="Genomic_DNA"/>
</dbReference>
<evidence type="ECO:0000313" key="9">
    <source>
        <dbReference type="EMBL" id="GAW91430.1"/>
    </source>
</evidence>
<feature type="domain" description="Histidine kinase" evidence="8">
    <location>
        <begin position="167"/>
        <end position="274"/>
    </location>
</feature>
<sequence>MGKRLLFLNLLLLQLFLSLFLAYSILNDVFLHHKMPIIIVFLIITTVIVSNFWVVREMLRLADKEREAETTRVRLEEAKNLIATLRAKHHDFVNHLQVILGLIQVKREQDAADYIKRLSKDLIDIEKLVGLGKPEIAALISRKLADASHIRTSLVINTTLNELSVPPEKLVSIFGNLLDNALYEATLQEDKWLNIRIDSDDRWFIFELKNPGIIAPEFKERIYEPGFTTKGEKGTGMGLFIVKNLVEEYGGTVSCRCQEEEKTITFTVKLPKVSHV</sequence>
<evidence type="ECO:0000256" key="5">
    <source>
        <dbReference type="ARBA" id="ARBA00023012"/>
    </source>
</evidence>
<keyword evidence="7" id="KW-0472">Membrane</keyword>
<dbReference type="InterPro" id="IPR039506">
    <property type="entry name" value="SPOB_a"/>
</dbReference>
<keyword evidence="4 9" id="KW-0808">Transferase</keyword>
<reference evidence="10" key="1">
    <citation type="journal article" date="2017" name="Appl. Environ. Microbiol.">
        <title>Genomic analysis of Calderihabitans maritimus KKC1, a thermophilic hydrogenogenic carboxydotrophic bacterium isolated from marine sediment.</title>
        <authorList>
            <person name="Omae K."/>
            <person name="Yoneda Y."/>
            <person name="Fukuyama Y."/>
            <person name="Yoshida T."/>
            <person name="Sako Y."/>
        </authorList>
    </citation>
    <scope>NUCLEOTIDE SEQUENCE [LARGE SCALE GENOMIC DNA]</scope>
    <source>
        <strain evidence="10">KKC1</strain>
    </source>
</reference>
<dbReference type="GO" id="GO:0000155">
    <property type="term" value="F:phosphorelay sensor kinase activity"/>
    <property type="evidence" value="ECO:0007669"/>
    <property type="project" value="TreeGrafter"/>
</dbReference>
<dbReference type="Pfam" id="PF14689">
    <property type="entry name" value="SPOB_a"/>
    <property type="match status" value="1"/>
</dbReference>
<organism evidence="9 10">
    <name type="scientific">Calderihabitans maritimus</name>
    <dbReference type="NCBI Taxonomy" id="1246530"/>
    <lineage>
        <taxon>Bacteria</taxon>
        <taxon>Bacillati</taxon>
        <taxon>Bacillota</taxon>
        <taxon>Clostridia</taxon>
        <taxon>Neomoorellales</taxon>
        <taxon>Calderihabitantaceae</taxon>
        <taxon>Calderihabitans</taxon>
    </lineage>
</organism>
<dbReference type="SMART" id="SM00387">
    <property type="entry name" value="HATPase_c"/>
    <property type="match status" value="1"/>
</dbReference>
<keyword evidence="7" id="KW-0812">Transmembrane</keyword>
<dbReference type="AlphaFoldDB" id="A0A1Z5HQ76"/>
<dbReference type="InterPro" id="IPR003594">
    <property type="entry name" value="HATPase_dom"/>
</dbReference>
<accession>A0A1Z5HQ76</accession>
<proteinExistence type="predicted"/>
<evidence type="ECO:0000256" key="2">
    <source>
        <dbReference type="ARBA" id="ARBA00012438"/>
    </source>
</evidence>
<dbReference type="InterPro" id="IPR004358">
    <property type="entry name" value="Sig_transdc_His_kin-like_C"/>
</dbReference>
<name>A0A1Z5HQ76_9FIRM</name>
<evidence type="ECO:0000256" key="6">
    <source>
        <dbReference type="SAM" id="Coils"/>
    </source>
</evidence>
<dbReference type="EC" id="2.7.13.3" evidence="2"/>
<dbReference type="OrthoDB" id="1677679at2"/>
<evidence type="ECO:0000259" key="8">
    <source>
        <dbReference type="PROSITE" id="PS50109"/>
    </source>
</evidence>
<comment type="caution">
    <text evidence="9">The sequence shown here is derived from an EMBL/GenBank/DDBJ whole genome shotgun (WGS) entry which is preliminary data.</text>
</comment>
<evidence type="ECO:0000256" key="4">
    <source>
        <dbReference type="ARBA" id="ARBA00022777"/>
    </source>
</evidence>
<feature type="transmembrane region" description="Helical" evidence="7">
    <location>
        <begin position="38"/>
        <end position="55"/>
    </location>
</feature>
<dbReference type="PANTHER" id="PTHR43547:SF10">
    <property type="entry name" value="SENSOR HISTIDINE KINASE DCUS"/>
    <property type="match status" value="1"/>
</dbReference>
<evidence type="ECO:0000256" key="7">
    <source>
        <dbReference type="SAM" id="Phobius"/>
    </source>
</evidence>
<dbReference type="PANTHER" id="PTHR43547">
    <property type="entry name" value="TWO-COMPONENT HISTIDINE KINASE"/>
    <property type="match status" value="1"/>
</dbReference>
<dbReference type="PRINTS" id="PR00344">
    <property type="entry name" value="BCTRLSENSOR"/>
</dbReference>
<evidence type="ECO:0000313" key="10">
    <source>
        <dbReference type="Proteomes" id="UP000197032"/>
    </source>
</evidence>
<gene>
    <name evidence="9" type="ORF">KKC1_05920</name>
</gene>
<keyword evidence="3" id="KW-0597">Phosphoprotein</keyword>
<keyword evidence="5" id="KW-0902">Two-component regulatory system</keyword>
<keyword evidence="4 9" id="KW-0418">Kinase</keyword>
<comment type="catalytic activity">
    <reaction evidence="1">
        <text>ATP + protein L-histidine = ADP + protein N-phospho-L-histidine.</text>
        <dbReference type="EC" id="2.7.13.3"/>
    </reaction>
</comment>